<dbReference type="RefSeq" id="WP_043063368.1">
    <property type="nucleotide sequence ID" value="NZ_BJOA01000182.1"/>
</dbReference>
<dbReference type="GeneID" id="42307272"/>
<feature type="transmembrane region" description="Helical" evidence="1">
    <location>
        <begin position="31"/>
        <end position="52"/>
    </location>
</feature>
<keyword evidence="1" id="KW-1133">Transmembrane helix</keyword>
<dbReference type="PATRIC" id="fig|47500.8.peg.5900"/>
<sequence>MISTRNVIYLKQYKMRKKIEQLKEMIFSKDALFAMLVVIFLMVLCTTAYYGFSHSPATDRMDDNINMWTYRFGSDVGLLK</sequence>
<proteinExistence type="predicted"/>
<keyword evidence="4" id="KW-1185">Reference proteome</keyword>
<evidence type="ECO:0000313" key="5">
    <source>
        <dbReference type="Proteomes" id="UP000182836"/>
    </source>
</evidence>
<dbReference type="AlphaFoldDB" id="A0A0D1Y123"/>
<evidence type="ECO:0000313" key="2">
    <source>
        <dbReference type="EMBL" id="KON97271.1"/>
    </source>
</evidence>
<dbReference type="STRING" id="47500.AF333_19155"/>
<reference evidence="2 4" key="1">
    <citation type="submission" date="2015-07" db="EMBL/GenBank/DDBJ databases">
        <title>Fjat-14205 dsm 2895.</title>
        <authorList>
            <person name="Liu B."/>
            <person name="Wang J."/>
            <person name="Zhu Y."/>
            <person name="Liu G."/>
            <person name="Chen Q."/>
            <person name="Chen Z."/>
            <person name="Lan J."/>
            <person name="Che J."/>
            <person name="Ge C."/>
            <person name="Shi H."/>
            <person name="Pan Z."/>
            <person name="Liu X."/>
        </authorList>
    </citation>
    <scope>NUCLEOTIDE SEQUENCE [LARGE SCALE GENOMIC DNA]</scope>
    <source>
        <strain evidence="2 4">DSM 2895</strain>
    </source>
</reference>
<evidence type="ECO:0000313" key="4">
    <source>
        <dbReference type="Proteomes" id="UP000037269"/>
    </source>
</evidence>
<evidence type="ECO:0000256" key="1">
    <source>
        <dbReference type="SAM" id="Phobius"/>
    </source>
</evidence>
<evidence type="ECO:0000313" key="3">
    <source>
        <dbReference type="EMBL" id="SDJ54569.1"/>
    </source>
</evidence>
<keyword evidence="1" id="KW-0472">Membrane</keyword>
<organism evidence="2 4">
    <name type="scientific">Aneurinibacillus migulanus</name>
    <name type="common">Bacillus migulanus</name>
    <dbReference type="NCBI Taxonomy" id="47500"/>
    <lineage>
        <taxon>Bacteria</taxon>
        <taxon>Bacillati</taxon>
        <taxon>Bacillota</taxon>
        <taxon>Bacilli</taxon>
        <taxon>Bacillales</taxon>
        <taxon>Paenibacillaceae</taxon>
        <taxon>Aneurinibacillus group</taxon>
        <taxon>Aneurinibacillus</taxon>
    </lineage>
</organism>
<keyword evidence="1" id="KW-0812">Transmembrane</keyword>
<protein>
    <submittedName>
        <fullName evidence="2">Uncharacterized protein</fullName>
    </submittedName>
</protein>
<dbReference type="Proteomes" id="UP000037269">
    <property type="component" value="Unassembled WGS sequence"/>
</dbReference>
<dbReference type="EMBL" id="LGUG01000004">
    <property type="protein sequence ID" value="KON97271.1"/>
    <property type="molecule type" value="Genomic_DNA"/>
</dbReference>
<reference evidence="3 5" key="2">
    <citation type="submission" date="2016-10" db="EMBL/GenBank/DDBJ databases">
        <authorList>
            <person name="de Groot N.N."/>
        </authorList>
    </citation>
    <scope>NUCLEOTIDE SEQUENCE [LARGE SCALE GENOMIC DNA]</scope>
    <source>
        <strain evidence="3 5">DSM 2895</strain>
    </source>
</reference>
<gene>
    <name evidence="2" type="ORF">AF333_19155</name>
    <name evidence="3" type="ORF">SAMN04487909_12060</name>
</gene>
<name>A0A0D1Y123_ANEMI</name>
<accession>A0A0D1Y123</accession>
<dbReference type="EMBL" id="FNED01000020">
    <property type="protein sequence ID" value="SDJ54569.1"/>
    <property type="molecule type" value="Genomic_DNA"/>
</dbReference>
<dbReference type="Proteomes" id="UP000182836">
    <property type="component" value="Unassembled WGS sequence"/>
</dbReference>